<dbReference type="InterPro" id="IPR009351">
    <property type="entry name" value="AlkZ-like"/>
</dbReference>
<proteinExistence type="predicted"/>
<gene>
    <name evidence="1" type="ORF">SAMN05444266_101441</name>
</gene>
<dbReference type="PANTHER" id="PTHR38479:SF2">
    <property type="entry name" value="WINGED HELIX DNA-BINDING DOMAIN-CONTAINING PROTEIN"/>
    <property type="match status" value="1"/>
</dbReference>
<keyword evidence="1" id="KW-0238">DNA-binding</keyword>
<sequence length="358" mass="40391">MLISDIARLRLHAQQLSHHSCKTPQALVKYMGPMQAQDYNAGKYAIGTRLPKATLPMVEKAINQAKIIRTWVFRGTLHLMVPEDIRWMTPLVKDRLQQRLKAPEKALNVDPAGYPKIYKLLQQEMKGGRQLLKSEIETLITGHKFNRNYMQYLLLRASLEGIICHAPMRGKQFTFTLLDEWSPGTNTITTEAALGMLATRFFTSHGPATVADFMTYAGITQKEANVGLEIARPSLDNITLDKVVYWCGKGWLKSPKAVPQALLLPAFDEILVAYKDRSAITPAAHKGKAMTINGIFHPIMLLDGQLTGLWKRTIVKDGVDIELQPFHLLKKTEKQAFEAACHHYANFMELPLRQVTYA</sequence>
<reference evidence="1 2" key="1">
    <citation type="submission" date="2016-11" db="EMBL/GenBank/DDBJ databases">
        <authorList>
            <person name="Jaros S."/>
            <person name="Januszkiewicz K."/>
            <person name="Wedrychowicz H."/>
        </authorList>
    </citation>
    <scope>NUCLEOTIDE SEQUENCE [LARGE SCALE GENOMIC DNA]</scope>
    <source>
        <strain evidence="1 2">DSM 27406</strain>
    </source>
</reference>
<dbReference type="GO" id="GO:0003677">
    <property type="term" value="F:DNA binding"/>
    <property type="evidence" value="ECO:0007669"/>
    <property type="project" value="UniProtKB-KW"/>
</dbReference>
<organism evidence="1 2">
    <name type="scientific">Chitinophaga jiangningensis</name>
    <dbReference type="NCBI Taxonomy" id="1419482"/>
    <lineage>
        <taxon>Bacteria</taxon>
        <taxon>Pseudomonadati</taxon>
        <taxon>Bacteroidota</taxon>
        <taxon>Chitinophagia</taxon>
        <taxon>Chitinophagales</taxon>
        <taxon>Chitinophagaceae</taxon>
        <taxon>Chitinophaga</taxon>
    </lineage>
</organism>
<dbReference type="Pfam" id="PF06224">
    <property type="entry name" value="AlkZ-like"/>
    <property type="match status" value="1"/>
</dbReference>
<accession>A0A1M6W118</accession>
<dbReference type="OrthoDB" id="2210247at2"/>
<evidence type="ECO:0000313" key="2">
    <source>
        <dbReference type="Proteomes" id="UP000184420"/>
    </source>
</evidence>
<keyword evidence="2" id="KW-1185">Reference proteome</keyword>
<evidence type="ECO:0000313" key="1">
    <source>
        <dbReference type="EMBL" id="SHK87390.1"/>
    </source>
</evidence>
<protein>
    <submittedName>
        <fullName evidence="1">Winged helix DNA-binding domain-containing protein</fullName>
    </submittedName>
</protein>
<dbReference type="EMBL" id="FRBL01000001">
    <property type="protein sequence ID" value="SHK87390.1"/>
    <property type="molecule type" value="Genomic_DNA"/>
</dbReference>
<name>A0A1M6W118_9BACT</name>
<dbReference type="AlphaFoldDB" id="A0A1M6W118"/>
<dbReference type="STRING" id="1419482.SAMN05444266_101441"/>
<dbReference type="PANTHER" id="PTHR38479">
    <property type="entry name" value="LMO0824 PROTEIN"/>
    <property type="match status" value="1"/>
</dbReference>
<dbReference type="RefSeq" id="WP_083549251.1">
    <property type="nucleotide sequence ID" value="NZ_FRBL01000001.1"/>
</dbReference>
<dbReference type="Proteomes" id="UP000184420">
    <property type="component" value="Unassembled WGS sequence"/>
</dbReference>